<dbReference type="InterPro" id="IPR005467">
    <property type="entry name" value="His_kinase_dom"/>
</dbReference>
<evidence type="ECO:0000313" key="10">
    <source>
        <dbReference type="Proteomes" id="UP001562178"/>
    </source>
</evidence>
<evidence type="ECO:0000313" key="9">
    <source>
        <dbReference type="EMBL" id="MEY2251689.1"/>
    </source>
</evidence>
<dbReference type="CDD" id="cd17580">
    <property type="entry name" value="REC_2_DhkD-like"/>
    <property type="match status" value="1"/>
</dbReference>
<organism evidence="9 10">
    <name type="scientific">Comamonas sediminis</name>
    <dbReference type="NCBI Taxonomy" id="1783360"/>
    <lineage>
        <taxon>Bacteria</taxon>
        <taxon>Pseudomonadati</taxon>
        <taxon>Pseudomonadota</taxon>
        <taxon>Betaproteobacteria</taxon>
        <taxon>Burkholderiales</taxon>
        <taxon>Comamonadaceae</taxon>
        <taxon>Comamonas</taxon>
    </lineage>
</organism>
<comment type="caution">
    <text evidence="9">The sequence shown here is derived from an EMBL/GenBank/DDBJ whole genome shotgun (WGS) entry which is preliminary data.</text>
</comment>
<dbReference type="InterPro" id="IPR036097">
    <property type="entry name" value="HisK_dim/P_sf"/>
</dbReference>
<accession>A0ABV4B2N5</accession>
<evidence type="ECO:0000256" key="5">
    <source>
        <dbReference type="ARBA" id="ARBA00022777"/>
    </source>
</evidence>
<keyword evidence="10" id="KW-1185">Reference proteome</keyword>
<dbReference type="InterPro" id="IPR001789">
    <property type="entry name" value="Sig_transdc_resp-reg_receiver"/>
</dbReference>
<evidence type="ECO:0000259" key="8">
    <source>
        <dbReference type="PROSITE" id="PS50110"/>
    </source>
</evidence>
<dbReference type="PROSITE" id="PS50109">
    <property type="entry name" value="HIS_KIN"/>
    <property type="match status" value="1"/>
</dbReference>
<dbReference type="Gene3D" id="3.30.565.10">
    <property type="entry name" value="Histidine kinase-like ATPase, C-terminal domain"/>
    <property type="match status" value="1"/>
</dbReference>
<keyword evidence="9" id="KW-0547">Nucleotide-binding</keyword>
<dbReference type="SUPFAM" id="SSF47384">
    <property type="entry name" value="Homodimeric domain of signal transducing histidine kinase"/>
    <property type="match status" value="1"/>
</dbReference>
<dbReference type="Gene3D" id="3.40.50.2300">
    <property type="match status" value="1"/>
</dbReference>
<keyword evidence="4" id="KW-0808">Transferase</keyword>
<dbReference type="Pfam" id="PF00512">
    <property type="entry name" value="HisKA"/>
    <property type="match status" value="1"/>
</dbReference>
<dbReference type="InterPro" id="IPR011006">
    <property type="entry name" value="CheY-like_superfamily"/>
</dbReference>
<keyword evidence="3 6" id="KW-0597">Phosphoprotein</keyword>
<dbReference type="InterPro" id="IPR003018">
    <property type="entry name" value="GAF"/>
</dbReference>
<dbReference type="SUPFAM" id="SSF52172">
    <property type="entry name" value="CheY-like"/>
    <property type="match status" value="1"/>
</dbReference>
<reference evidence="9 10" key="1">
    <citation type="journal article" date="2016" name="Int. J. Syst. Evol. Microbiol.">
        <title>Description of Comamonas sediminis sp. nov., isolated from lagoon sediments.</title>
        <authorList>
            <person name="Subhash Y."/>
            <person name="Bang J.J."/>
            <person name="You T.H."/>
            <person name="Lee S.S."/>
        </authorList>
    </citation>
    <scope>NUCLEOTIDE SEQUENCE [LARGE SCALE GENOMIC DNA]</scope>
    <source>
        <strain evidence="9 10">JCM 31169</strain>
    </source>
</reference>
<dbReference type="InterPro" id="IPR004358">
    <property type="entry name" value="Sig_transdc_His_kin-like_C"/>
</dbReference>
<comment type="catalytic activity">
    <reaction evidence="1">
        <text>ATP + protein L-histidine = ADP + protein N-phospho-L-histidine.</text>
        <dbReference type="EC" id="2.7.13.3"/>
    </reaction>
</comment>
<feature type="domain" description="Histidine kinase" evidence="7">
    <location>
        <begin position="368"/>
        <end position="586"/>
    </location>
</feature>
<gene>
    <name evidence="9" type="ORF">AB7A72_11805</name>
</gene>
<dbReference type="InterPro" id="IPR036890">
    <property type="entry name" value="HATPase_C_sf"/>
</dbReference>
<dbReference type="PROSITE" id="PS50110">
    <property type="entry name" value="RESPONSE_REGULATORY"/>
    <property type="match status" value="1"/>
</dbReference>
<keyword evidence="5" id="KW-0418">Kinase</keyword>
<keyword evidence="9" id="KW-0067">ATP-binding</keyword>
<dbReference type="CDD" id="cd00082">
    <property type="entry name" value="HisKA"/>
    <property type="match status" value="1"/>
</dbReference>
<dbReference type="Gene3D" id="1.10.287.130">
    <property type="match status" value="1"/>
</dbReference>
<dbReference type="GO" id="GO:0005524">
    <property type="term" value="F:ATP binding"/>
    <property type="evidence" value="ECO:0007669"/>
    <property type="project" value="UniProtKB-KW"/>
</dbReference>
<feature type="modified residue" description="4-aspartylphosphate" evidence="6">
    <location>
        <position position="654"/>
    </location>
</feature>
<evidence type="ECO:0000259" key="7">
    <source>
        <dbReference type="PROSITE" id="PS50109"/>
    </source>
</evidence>
<dbReference type="SMART" id="SM00448">
    <property type="entry name" value="REC"/>
    <property type="match status" value="1"/>
</dbReference>
<evidence type="ECO:0000256" key="1">
    <source>
        <dbReference type="ARBA" id="ARBA00000085"/>
    </source>
</evidence>
<dbReference type="InterPro" id="IPR003661">
    <property type="entry name" value="HisK_dim/P_dom"/>
</dbReference>
<sequence>MDSPFQLAQQMAQLDLEQRQALLMIASGAPMATCLDALTEAVGRLAPGTRACVLLTNHDRSEMAGGYSSHFPPSFSESVRGLPIGEALIGTCGTAIYAGEPVTCADVENSSQWSPAWRRLCLENGIRACHSHPAQGHGSRAVGSFFLCLGEAREPNAWERRVAEFGALATVIVVERERAAAHLRKELDSLARLQALSAELVGPGQFELLLKKILAAAADISGTDKGNIQIWDPDKRSLRIVVHQGLGERLVAHFLEDGWDASCGEAARNIQRLVVPDVLELEALRGTVGLEIVVEDGIRAIQCTPLLSRDGRLLGMLNNHYRQPGGPSPDALRYIDLLARQAAELIERHQSESELAKERQHKDEFLAMLAHELRNPLAPMRNMLEVQRRSRGNWQQVMEANEVMERQLQQLVRLVDDLLDVNRINRGKLELRMENVAVEDAVRQAVEMCRPALDARGHQLQLTLPSQPVAVNGDSARLTQILGNLLTNAAKYTAPGGLIQLQVESSGPRVLITVQDNGSGIPQDQLDHIFEMFSQVDRSLERSQGGLGIGLMLVKRLVEMHGGSVQAHSEGLGRGSRFCVALPQAELETPPLPLPLAPRDSIPRRVLIADDNADAAMSLATILKMEGHHVQTACSGAQALSQGQVLQPEVVLLDIGMPDMNGLEVCRRMRQLPWGRAITIIALTGLGQQEDRRQSEEAGFDAHLVKPVNIKLLTDMLSTLPMQKLMASFGTGM</sequence>
<dbReference type="InterPro" id="IPR003594">
    <property type="entry name" value="HATPase_dom"/>
</dbReference>
<evidence type="ECO:0000256" key="4">
    <source>
        <dbReference type="ARBA" id="ARBA00022679"/>
    </source>
</evidence>
<dbReference type="PANTHER" id="PTHR43547">
    <property type="entry name" value="TWO-COMPONENT HISTIDINE KINASE"/>
    <property type="match status" value="1"/>
</dbReference>
<dbReference type="InterPro" id="IPR029016">
    <property type="entry name" value="GAF-like_dom_sf"/>
</dbReference>
<name>A0ABV4B2N5_9BURK</name>
<dbReference type="SMART" id="SM00388">
    <property type="entry name" value="HisKA"/>
    <property type="match status" value="1"/>
</dbReference>
<evidence type="ECO:0000256" key="2">
    <source>
        <dbReference type="ARBA" id="ARBA00012438"/>
    </source>
</evidence>
<dbReference type="Gene3D" id="3.30.450.40">
    <property type="match status" value="2"/>
</dbReference>
<dbReference type="RefSeq" id="WP_369460084.1">
    <property type="nucleotide sequence ID" value="NZ_JBGBDC010000004.1"/>
</dbReference>
<feature type="domain" description="Response regulatory" evidence="8">
    <location>
        <begin position="605"/>
        <end position="721"/>
    </location>
</feature>
<dbReference type="SUPFAM" id="SSF55781">
    <property type="entry name" value="GAF domain-like"/>
    <property type="match status" value="2"/>
</dbReference>
<dbReference type="EC" id="2.7.13.3" evidence="2"/>
<dbReference type="PRINTS" id="PR00344">
    <property type="entry name" value="BCTRLSENSOR"/>
</dbReference>
<evidence type="ECO:0000256" key="6">
    <source>
        <dbReference type="PROSITE-ProRule" id="PRU00169"/>
    </source>
</evidence>
<protein>
    <recommendedName>
        <fullName evidence="2">histidine kinase</fullName>
        <ecNumber evidence="2">2.7.13.3</ecNumber>
    </recommendedName>
</protein>
<dbReference type="SUPFAM" id="SSF55874">
    <property type="entry name" value="ATPase domain of HSP90 chaperone/DNA topoisomerase II/histidine kinase"/>
    <property type="match status" value="1"/>
</dbReference>
<proteinExistence type="predicted"/>
<dbReference type="SMART" id="SM00387">
    <property type="entry name" value="HATPase_c"/>
    <property type="match status" value="1"/>
</dbReference>
<evidence type="ECO:0000256" key="3">
    <source>
        <dbReference type="ARBA" id="ARBA00022553"/>
    </source>
</evidence>
<dbReference type="Pfam" id="PF13185">
    <property type="entry name" value="GAF_2"/>
    <property type="match status" value="1"/>
</dbReference>
<dbReference type="SMART" id="SM00065">
    <property type="entry name" value="GAF"/>
    <property type="match status" value="1"/>
</dbReference>
<dbReference type="EMBL" id="JBGBDC010000004">
    <property type="protein sequence ID" value="MEY2251689.1"/>
    <property type="molecule type" value="Genomic_DNA"/>
</dbReference>
<dbReference type="Proteomes" id="UP001562178">
    <property type="component" value="Unassembled WGS sequence"/>
</dbReference>
<dbReference type="Pfam" id="PF00072">
    <property type="entry name" value="Response_reg"/>
    <property type="match status" value="1"/>
</dbReference>
<dbReference type="Pfam" id="PF02518">
    <property type="entry name" value="HATPase_c"/>
    <property type="match status" value="1"/>
</dbReference>
<dbReference type="PANTHER" id="PTHR43547:SF2">
    <property type="entry name" value="HYBRID SIGNAL TRANSDUCTION HISTIDINE KINASE C"/>
    <property type="match status" value="1"/>
</dbReference>